<proteinExistence type="predicted"/>
<feature type="non-terminal residue" evidence="1">
    <location>
        <position position="1"/>
    </location>
</feature>
<dbReference type="AlphaFoldDB" id="A0A0K2T7L6"/>
<dbReference type="EMBL" id="HACA01004637">
    <property type="protein sequence ID" value="CDW21998.1"/>
    <property type="molecule type" value="Transcribed_RNA"/>
</dbReference>
<sequence length="102" mass="12169">TPLLAKRVRHSLSNLSLDTWYRIQVIFHSIQLHSTSKSRHLYYSHSKSKLLPYSSRKPQSAESLSHSFWLFALQDREISQYSSIYYSWTCRNAWTRDLLYAQ</sequence>
<accession>A0A0K2T7L6</accession>
<reference evidence="1" key="1">
    <citation type="submission" date="2014-05" db="EMBL/GenBank/DDBJ databases">
        <authorList>
            <person name="Chronopoulou M."/>
        </authorList>
    </citation>
    <scope>NUCLEOTIDE SEQUENCE</scope>
    <source>
        <tissue evidence="1">Whole organism</tissue>
    </source>
</reference>
<protein>
    <submittedName>
        <fullName evidence="1">Uncharacterized protein</fullName>
    </submittedName>
</protein>
<name>A0A0K2T7L6_LEPSM</name>
<evidence type="ECO:0000313" key="1">
    <source>
        <dbReference type="EMBL" id="CDW21998.1"/>
    </source>
</evidence>
<organism evidence="1">
    <name type="scientific">Lepeophtheirus salmonis</name>
    <name type="common">Salmon louse</name>
    <name type="synonym">Caligus salmonis</name>
    <dbReference type="NCBI Taxonomy" id="72036"/>
    <lineage>
        <taxon>Eukaryota</taxon>
        <taxon>Metazoa</taxon>
        <taxon>Ecdysozoa</taxon>
        <taxon>Arthropoda</taxon>
        <taxon>Crustacea</taxon>
        <taxon>Multicrustacea</taxon>
        <taxon>Hexanauplia</taxon>
        <taxon>Copepoda</taxon>
        <taxon>Siphonostomatoida</taxon>
        <taxon>Caligidae</taxon>
        <taxon>Lepeophtheirus</taxon>
    </lineage>
</organism>